<dbReference type="InterPro" id="IPR000014">
    <property type="entry name" value="PAS"/>
</dbReference>
<evidence type="ECO:0000313" key="4">
    <source>
        <dbReference type="EMBL" id="ATQ75988.1"/>
    </source>
</evidence>
<dbReference type="NCBIfam" id="TIGR00229">
    <property type="entry name" value="sensory_box"/>
    <property type="match status" value="3"/>
</dbReference>
<dbReference type="InterPro" id="IPR001610">
    <property type="entry name" value="PAC"/>
</dbReference>
<feature type="domain" description="PAS" evidence="1">
    <location>
        <begin position="309"/>
        <end position="379"/>
    </location>
</feature>
<reference evidence="4" key="1">
    <citation type="submission" date="2017-10" db="EMBL/GenBank/DDBJ databases">
        <title>Massilia psychrophilum sp. nov., a novel purple-pigmented bacterium isolated from Tianshan glacier, Xinjiang Municipality, China.</title>
        <authorList>
            <person name="Wang H."/>
        </authorList>
    </citation>
    <scope>NUCLEOTIDE SEQUENCE [LARGE SCALE GENOMIC DNA]</scope>
    <source>
        <strain evidence="4">B2</strain>
    </source>
</reference>
<evidence type="ECO:0000313" key="5">
    <source>
        <dbReference type="Proteomes" id="UP000229897"/>
    </source>
</evidence>
<dbReference type="Pfam" id="PF08448">
    <property type="entry name" value="PAS_4"/>
    <property type="match status" value="1"/>
</dbReference>
<evidence type="ECO:0000259" key="2">
    <source>
        <dbReference type="PROSITE" id="PS50113"/>
    </source>
</evidence>
<evidence type="ECO:0000259" key="3">
    <source>
        <dbReference type="PROSITE" id="PS50887"/>
    </source>
</evidence>
<protein>
    <recommendedName>
        <fullName evidence="6">Sensor domain-containing diguanylate cyclase</fullName>
    </recommendedName>
</protein>
<dbReference type="Pfam" id="PF08447">
    <property type="entry name" value="PAS_3"/>
    <property type="match status" value="2"/>
</dbReference>
<dbReference type="InterPro" id="IPR013655">
    <property type="entry name" value="PAS_fold_3"/>
</dbReference>
<dbReference type="SUPFAM" id="SSF55073">
    <property type="entry name" value="Nucleotide cyclase"/>
    <property type="match status" value="1"/>
</dbReference>
<dbReference type="PANTHER" id="PTHR44757:SF2">
    <property type="entry name" value="BIOFILM ARCHITECTURE MAINTENANCE PROTEIN MBAA"/>
    <property type="match status" value="1"/>
</dbReference>
<proteinExistence type="predicted"/>
<dbReference type="Proteomes" id="UP000229897">
    <property type="component" value="Chromosome"/>
</dbReference>
<dbReference type="PANTHER" id="PTHR44757">
    <property type="entry name" value="DIGUANYLATE CYCLASE DGCP"/>
    <property type="match status" value="1"/>
</dbReference>
<dbReference type="InterPro" id="IPR029016">
    <property type="entry name" value="GAF-like_dom_sf"/>
</dbReference>
<dbReference type="RefSeq" id="WP_099876218.1">
    <property type="nucleotide sequence ID" value="NZ_CP024608.1"/>
</dbReference>
<dbReference type="EMBL" id="CP024608">
    <property type="protein sequence ID" value="ATQ75988.1"/>
    <property type="molecule type" value="Genomic_DNA"/>
</dbReference>
<dbReference type="InterPro" id="IPR013656">
    <property type="entry name" value="PAS_4"/>
</dbReference>
<evidence type="ECO:0008006" key="6">
    <source>
        <dbReference type="Google" id="ProtNLM"/>
    </source>
</evidence>
<dbReference type="Pfam" id="PF13426">
    <property type="entry name" value="PAS_9"/>
    <property type="match status" value="1"/>
</dbReference>
<dbReference type="FunFam" id="3.30.70.270:FF:000001">
    <property type="entry name" value="Diguanylate cyclase domain protein"/>
    <property type="match status" value="1"/>
</dbReference>
<organism evidence="4 5">
    <name type="scientific">Massilia violaceinigra</name>
    <dbReference type="NCBI Taxonomy" id="2045208"/>
    <lineage>
        <taxon>Bacteria</taxon>
        <taxon>Pseudomonadati</taxon>
        <taxon>Pseudomonadota</taxon>
        <taxon>Betaproteobacteria</taxon>
        <taxon>Burkholderiales</taxon>
        <taxon>Oxalobacteraceae</taxon>
        <taxon>Telluria group</taxon>
        <taxon>Massilia</taxon>
    </lineage>
</organism>
<dbReference type="SUPFAM" id="SSF55785">
    <property type="entry name" value="PYP-like sensor domain (PAS domain)"/>
    <property type="match status" value="4"/>
</dbReference>
<dbReference type="Gene3D" id="3.30.450.20">
    <property type="entry name" value="PAS domain"/>
    <property type="match status" value="4"/>
</dbReference>
<feature type="domain" description="PAS" evidence="1">
    <location>
        <begin position="429"/>
        <end position="470"/>
    </location>
</feature>
<dbReference type="InterPro" id="IPR052155">
    <property type="entry name" value="Biofilm_reg_signaling"/>
</dbReference>
<dbReference type="InterPro" id="IPR000700">
    <property type="entry name" value="PAS-assoc_C"/>
</dbReference>
<feature type="domain" description="PAC" evidence="2">
    <location>
        <begin position="500"/>
        <end position="550"/>
    </location>
</feature>
<dbReference type="OrthoDB" id="5571399at2"/>
<dbReference type="PROSITE" id="PS50112">
    <property type="entry name" value="PAS"/>
    <property type="match status" value="2"/>
</dbReference>
<dbReference type="GO" id="GO:0003824">
    <property type="term" value="F:catalytic activity"/>
    <property type="evidence" value="ECO:0007669"/>
    <property type="project" value="UniProtKB-ARBA"/>
</dbReference>
<sequence>MEKLAMEDFAFVSPLTPRSTGDPRVAPVDTVALPELQTFLECVTIAYGVTAAWVAFSDGTPPCFAAPLDTATVAVLTSDVALLSHACSSESQLVVADVTYDPRFPAAAWATASIGIRFFASTPILLEHGKRVGTLCVAAPLPRSLDAAETGKLGALAATVARIIEGARTKHRDDAVQTELHRTKALLDRTGTMAGVGGWEVDLVANTIFWSDETCRIHGVPTGYLPKMSEAIGFYQPHVRPVIEGAIALATATGERWDLTLPFVQKNGTQIWVRAVGTAEFDVGKPVRLVGAFQDITERHLAEVALTISESQFRASFEAASHGIALVSTTGKFLKVNQSLCNMYGYNEAELLDIDFQTLTHPDDLALDLHHVDELLRGAIDTYEMEKRYFNKDGRTIWAQLSVSLVRSPDGAPVHFVSQIQDFTEMKNLTVRLQTLLDTASDGIHILDRDGNVKQFSQSFAVLLGYTAEEASRLNVRDWDAMFEREEISPEICRLMTQPRAFETQFRRKDGVILHVEINAKGVVLDGIEFLYVSARDITERKQHERSLEQGRLFTKDILDSVPSEIAVLDQRGVIVATNEAWRQFALGNGGCIDSASSSNVDVGANYLAVLPDLPAESTDVDIREGIESVINGERPSFSCEYPCHSPEKHRWFLMTVTPMHTGEHGAVVVHSDITARKDAETLMYNYAFYDSLTMLANRRLLQERLNMMIAGNERDGTYGALLVIDLDNFKPLNDQYGHAVGDLLLQEVAKRLKVSVRQVDTVARIGGDEFVVALGALNGSQVEARRAAMVIAEKVRAGLSEKYNFTVHKGAGALPISHCCTASIGVALFSPQGSDQTEIFRRADAAMYQAKHSGRDVVRFSAD</sequence>
<dbReference type="InterPro" id="IPR000160">
    <property type="entry name" value="GGDEF_dom"/>
</dbReference>
<dbReference type="SMART" id="SM00091">
    <property type="entry name" value="PAS"/>
    <property type="match status" value="2"/>
</dbReference>
<dbReference type="CDD" id="cd00130">
    <property type="entry name" value="PAS"/>
    <property type="match status" value="3"/>
</dbReference>
<dbReference type="InterPro" id="IPR029787">
    <property type="entry name" value="Nucleotide_cyclase"/>
</dbReference>
<dbReference type="Pfam" id="PF00990">
    <property type="entry name" value="GGDEF"/>
    <property type="match status" value="1"/>
</dbReference>
<dbReference type="PROSITE" id="PS50887">
    <property type="entry name" value="GGDEF"/>
    <property type="match status" value="1"/>
</dbReference>
<dbReference type="SMART" id="SM00267">
    <property type="entry name" value="GGDEF"/>
    <property type="match status" value="1"/>
</dbReference>
<dbReference type="AlphaFoldDB" id="A0A2D2DLY0"/>
<dbReference type="PROSITE" id="PS50113">
    <property type="entry name" value="PAC"/>
    <property type="match status" value="3"/>
</dbReference>
<dbReference type="InterPro" id="IPR035965">
    <property type="entry name" value="PAS-like_dom_sf"/>
</dbReference>
<gene>
    <name evidence="4" type="ORF">CR152_16685</name>
</gene>
<dbReference type="SUPFAM" id="SSF55781">
    <property type="entry name" value="GAF domain-like"/>
    <property type="match status" value="1"/>
</dbReference>
<feature type="domain" description="PAC" evidence="2">
    <location>
        <begin position="257"/>
        <end position="308"/>
    </location>
</feature>
<dbReference type="KEGG" id="mass:CR152_16685"/>
<feature type="domain" description="PAC" evidence="2">
    <location>
        <begin position="383"/>
        <end position="435"/>
    </location>
</feature>
<dbReference type="InterPro" id="IPR043128">
    <property type="entry name" value="Rev_trsase/Diguanyl_cyclase"/>
</dbReference>
<dbReference type="SMART" id="SM00086">
    <property type="entry name" value="PAC"/>
    <property type="match status" value="4"/>
</dbReference>
<name>A0A2D2DLY0_9BURK</name>
<accession>A0A2D2DLY0</accession>
<keyword evidence="5" id="KW-1185">Reference proteome</keyword>
<dbReference type="NCBIfam" id="TIGR00254">
    <property type="entry name" value="GGDEF"/>
    <property type="match status" value="1"/>
</dbReference>
<dbReference type="CDD" id="cd01949">
    <property type="entry name" value="GGDEF"/>
    <property type="match status" value="1"/>
</dbReference>
<dbReference type="Gene3D" id="3.30.70.270">
    <property type="match status" value="1"/>
</dbReference>
<feature type="domain" description="GGDEF" evidence="3">
    <location>
        <begin position="718"/>
        <end position="864"/>
    </location>
</feature>
<evidence type="ECO:0000259" key="1">
    <source>
        <dbReference type="PROSITE" id="PS50112"/>
    </source>
</evidence>
<dbReference type="Gene3D" id="3.30.450.40">
    <property type="match status" value="1"/>
</dbReference>